<proteinExistence type="predicted"/>
<gene>
    <name evidence="1" type="ORF">H4W29_005400</name>
</gene>
<sequence length="75" mass="8130">MTMAGLKNAGNMSATAALQEEILTRTKLHTEMVRRLINDPTVQPVELAGFLEDVANAYLSISEELSQIAKAAEGR</sequence>
<dbReference type="EMBL" id="JADBEC010000002">
    <property type="protein sequence ID" value="MBE1508155.1"/>
    <property type="molecule type" value="Genomic_DNA"/>
</dbReference>
<evidence type="ECO:0000313" key="2">
    <source>
        <dbReference type="Proteomes" id="UP000620262"/>
    </source>
</evidence>
<protein>
    <submittedName>
        <fullName evidence="1">Uncharacterized protein</fullName>
    </submittedName>
</protein>
<keyword evidence="2" id="KW-1185">Reference proteome</keyword>
<dbReference type="RefSeq" id="WP_192731799.1">
    <property type="nucleotide sequence ID" value="NZ_BAAAVL010000002.1"/>
</dbReference>
<name>A0ABR9IY65_RHIVS</name>
<comment type="caution">
    <text evidence="1">The sequence shown here is derived from an EMBL/GenBank/DDBJ whole genome shotgun (WGS) entry which is preliminary data.</text>
</comment>
<organism evidence="1 2">
    <name type="scientific">Rhizobium viscosum</name>
    <name type="common">Arthrobacter viscosus</name>
    <dbReference type="NCBI Taxonomy" id="1673"/>
    <lineage>
        <taxon>Bacteria</taxon>
        <taxon>Pseudomonadati</taxon>
        <taxon>Pseudomonadota</taxon>
        <taxon>Alphaproteobacteria</taxon>
        <taxon>Hyphomicrobiales</taxon>
        <taxon>Rhizobiaceae</taxon>
        <taxon>Rhizobium/Agrobacterium group</taxon>
        <taxon>Rhizobium</taxon>
    </lineage>
</organism>
<reference evidence="1 2" key="1">
    <citation type="submission" date="2020-10" db="EMBL/GenBank/DDBJ databases">
        <title>Sequencing the genomes of 1000 actinobacteria strains.</title>
        <authorList>
            <person name="Klenk H.-P."/>
        </authorList>
    </citation>
    <scope>NUCLEOTIDE SEQUENCE [LARGE SCALE GENOMIC DNA]</scope>
    <source>
        <strain evidence="1 2">DSM 7307</strain>
    </source>
</reference>
<accession>A0ABR9IY65</accession>
<dbReference type="Proteomes" id="UP000620262">
    <property type="component" value="Unassembled WGS sequence"/>
</dbReference>
<evidence type="ECO:0000313" key="1">
    <source>
        <dbReference type="EMBL" id="MBE1508155.1"/>
    </source>
</evidence>